<dbReference type="InterPro" id="IPR056955">
    <property type="entry name" value="ORC-CDC6-like"/>
</dbReference>
<dbReference type="RefSeq" id="WP_121125115.1">
    <property type="nucleotide sequence ID" value="NZ_RBWS01000011.1"/>
</dbReference>
<gene>
    <name evidence="1" type="ORF">D7322_15050</name>
</gene>
<comment type="caution">
    <text evidence="1">The sequence shown here is derived from an EMBL/GenBank/DDBJ whole genome shotgun (WGS) entry which is preliminary data.</text>
</comment>
<dbReference type="Pfam" id="PF24389">
    <property type="entry name" value="ORC-CDC6-like"/>
    <property type="match status" value="2"/>
</dbReference>
<name>A0A420VW51_9SPHI</name>
<sequence>MKNPFEVSTPEGITAQDAYDLFVDVFTDFHQVPKVGHTFLNGHRGSGKSMMFRYMLPDCQTISNKCELNELDYYAFYVPIKLTDINYPELERLQDNSNTFFNEHLLVTLIASKCFKQLQGYRELLDQNIDELRVFYRDTFNWYVEISGGEILQSENINELSSESIIKNILKVIDKMVIKCKLYCKNIAMNKSIPNSYNGPLCNYLDFLYPILSELKTLTFFPQNKPVYILIDDGGYLNLTQTKVLNTWVSYRTSSDISLKISTQLDYKTFSTVNNKTIDYPHDYTQVNIASVYTSAKNNYFKRIEKIVNKRILKFLGKDISAEQFFPYDENQERDLERIKQQLLVENSTEGNDYSGPDAARRYATSEYLKKLKKSRAGSTLNYAGFNKLVDVSSGIIRHFLEPASRMFNEHISKNNPTVANITSIPVNIQDLVIKEYSSDFLEHEFKKVINEHGSINDGEKLSKADKLYNLINGLGQMFHRILVSDKAERVVFSVALNDLPDKELSEIIDLAEHYGYLHKSTIGNKHGTGRCKLYILSRLLAPYFKLDPSGFKGYRFMNSDLLKISLTDPVRFEKEANKLVTTEEDSQLKIWGSSNDNIIERD</sequence>
<dbReference type="EMBL" id="RBWS01000011">
    <property type="protein sequence ID" value="RKO70593.1"/>
    <property type="molecule type" value="Genomic_DNA"/>
</dbReference>
<dbReference type="OrthoDB" id="8432819at2"/>
<reference evidence="1 2" key="1">
    <citation type="submission" date="2018-10" db="EMBL/GenBank/DDBJ databases">
        <title>Sphingobacterium sp. M05W1-28.</title>
        <authorList>
            <person name="Cai H."/>
        </authorList>
    </citation>
    <scope>NUCLEOTIDE SEQUENCE [LARGE SCALE GENOMIC DNA]</scope>
    <source>
        <strain evidence="1 2">M05W1-28</strain>
    </source>
</reference>
<organism evidence="1 2">
    <name type="scientific">Sphingobacterium puteale</name>
    <dbReference type="NCBI Taxonomy" id="2420510"/>
    <lineage>
        <taxon>Bacteria</taxon>
        <taxon>Pseudomonadati</taxon>
        <taxon>Bacteroidota</taxon>
        <taxon>Sphingobacteriia</taxon>
        <taxon>Sphingobacteriales</taxon>
        <taxon>Sphingobacteriaceae</taxon>
        <taxon>Sphingobacterium</taxon>
    </lineage>
</organism>
<keyword evidence="2" id="KW-1185">Reference proteome</keyword>
<evidence type="ECO:0000313" key="2">
    <source>
        <dbReference type="Proteomes" id="UP000282423"/>
    </source>
</evidence>
<dbReference type="AlphaFoldDB" id="A0A420VW51"/>
<proteinExistence type="predicted"/>
<accession>A0A420VW51</accession>
<dbReference type="Proteomes" id="UP000282423">
    <property type="component" value="Unassembled WGS sequence"/>
</dbReference>
<evidence type="ECO:0000313" key="1">
    <source>
        <dbReference type="EMBL" id="RKO70593.1"/>
    </source>
</evidence>
<protein>
    <submittedName>
        <fullName evidence="1">Uncharacterized protein</fullName>
    </submittedName>
</protein>